<dbReference type="GeneID" id="94432536"/>
<comment type="similarity">
    <text evidence="2">Belongs to the PDCD4 family.</text>
</comment>
<name>A0A2C6KKT5_9APIC</name>
<protein>
    <submittedName>
        <fullName evidence="7">Ma3 domain-containing protein</fullName>
    </submittedName>
</protein>
<dbReference type="InterPro" id="IPR016024">
    <property type="entry name" value="ARM-type_fold"/>
</dbReference>
<keyword evidence="3" id="KW-0963">Cytoplasm</keyword>
<keyword evidence="5" id="KW-0539">Nucleus</keyword>
<dbReference type="VEuPathDB" id="ToxoDB:CSUI_009209"/>
<dbReference type="Pfam" id="PF02847">
    <property type="entry name" value="MA3"/>
    <property type="match status" value="3"/>
</dbReference>
<comment type="caution">
    <text evidence="7">The sequence shown here is derived from an EMBL/GenBank/DDBJ whole genome shotgun (WGS) entry which is preliminary data.</text>
</comment>
<proteinExistence type="inferred from homology"/>
<dbReference type="PANTHER" id="PTHR12626">
    <property type="entry name" value="PROGRAMMED CELL DEATH 4"/>
    <property type="match status" value="1"/>
</dbReference>
<evidence type="ECO:0000256" key="2">
    <source>
        <dbReference type="ARBA" id="ARBA00005497"/>
    </source>
</evidence>
<accession>A0A2C6KKT5</accession>
<sequence length="574" mass="65047">MASNKILGKKMSLVEEQLRGAVKVMDRNDPIYDSESEDEDCFYTVIDVAADEYRQALNKTSCFSGAAAPKKSHLTLEEFTKLAKEALDEYYASREPLELSKSLKELNCNQYLDTFVVLAVRSALDRATEEQKCLSASLTLLTDKQIISRQQMVRAFEKLVQSADDLNLDVPDASDRIYLFLECAVLDNCVDPNYIQRLPEKFLSFLSSSVLEANPQLETYLQNLRKFKEAVRGFLPDFFNSGSTEELRIFLEEQKQPLLQHEFVKMAVESSFARENEQREMVSNALDCLYGKVLKPDDIQLAFARLVGTVDDVALDNPEAYDLLSKFLARAVADEILPPSFLVDRYRLHYGGVGGMQVLKKVQKWLSEQNGKGVTSRLRKVWTGTDPDKREACEFKASVRECLYEYFDSKDKQEAARILRELELSPDQLVEMVRKLLVVGMEKAVKEPTTESIFSLLSFLLERTDIDEEMILKGFEQTRRMADEVGKIMFYITYQAGHSKHGRATAKASGGGPEAKDAPSWWILGRLKESLQCGSAQDFAPGVSSLLCFEDNAEERAHPGSLEEFFQDDCWYGA</sequence>
<dbReference type="Proteomes" id="UP000221165">
    <property type="component" value="Unassembled WGS sequence"/>
</dbReference>
<dbReference type="GO" id="GO:0005737">
    <property type="term" value="C:cytoplasm"/>
    <property type="evidence" value="ECO:0007669"/>
    <property type="project" value="UniProtKB-SubCell"/>
</dbReference>
<keyword evidence="8" id="KW-1185">Reference proteome</keyword>
<reference evidence="7 8" key="1">
    <citation type="journal article" date="2017" name="Int. J. Parasitol.">
        <title>The genome of the protozoan parasite Cystoisospora suis and a reverse vaccinology approach to identify vaccine candidates.</title>
        <authorList>
            <person name="Palmieri N."/>
            <person name="Shrestha A."/>
            <person name="Ruttkowski B."/>
            <person name="Beck T."/>
            <person name="Vogl C."/>
            <person name="Tomley F."/>
            <person name="Blake D.P."/>
            <person name="Joachim A."/>
        </authorList>
    </citation>
    <scope>NUCLEOTIDE SEQUENCE [LARGE SCALE GENOMIC DNA]</scope>
    <source>
        <strain evidence="7 8">Wien I</strain>
    </source>
</reference>
<dbReference type="InterPro" id="IPR039778">
    <property type="entry name" value="PDCD4"/>
</dbReference>
<dbReference type="OrthoDB" id="414546at2759"/>
<evidence type="ECO:0000313" key="7">
    <source>
        <dbReference type="EMBL" id="PHJ16976.1"/>
    </source>
</evidence>
<keyword evidence="4" id="KW-0677">Repeat</keyword>
<evidence type="ECO:0000313" key="8">
    <source>
        <dbReference type="Proteomes" id="UP000221165"/>
    </source>
</evidence>
<feature type="domain" description="MI" evidence="6">
    <location>
        <begin position="394"/>
        <end position="520"/>
    </location>
</feature>
<evidence type="ECO:0000256" key="3">
    <source>
        <dbReference type="ARBA" id="ARBA00022490"/>
    </source>
</evidence>
<dbReference type="PANTHER" id="PTHR12626:SF0">
    <property type="entry name" value="PROGRAMMED CELL DEATH PROTEIN 4"/>
    <property type="match status" value="1"/>
</dbReference>
<evidence type="ECO:0000256" key="1">
    <source>
        <dbReference type="ARBA" id="ARBA00004496"/>
    </source>
</evidence>
<dbReference type="PROSITE" id="PS51366">
    <property type="entry name" value="MI"/>
    <property type="match status" value="3"/>
</dbReference>
<evidence type="ECO:0000256" key="4">
    <source>
        <dbReference type="ARBA" id="ARBA00022737"/>
    </source>
</evidence>
<dbReference type="SMART" id="SM00544">
    <property type="entry name" value="MA3"/>
    <property type="match status" value="3"/>
</dbReference>
<dbReference type="AlphaFoldDB" id="A0A2C6KKT5"/>
<dbReference type="InterPro" id="IPR003891">
    <property type="entry name" value="Initiation_fac_eIF4g_MI"/>
</dbReference>
<evidence type="ECO:0000256" key="5">
    <source>
        <dbReference type="ARBA" id="ARBA00023242"/>
    </source>
</evidence>
<gene>
    <name evidence="7" type="ORF">CSUI_009209</name>
</gene>
<comment type="subcellular location">
    <subcellularLocation>
        <location evidence="1">Cytoplasm</location>
    </subcellularLocation>
</comment>
<dbReference type="EMBL" id="MIGC01005402">
    <property type="protein sequence ID" value="PHJ16976.1"/>
    <property type="molecule type" value="Genomic_DNA"/>
</dbReference>
<dbReference type="SUPFAM" id="SSF48371">
    <property type="entry name" value="ARM repeat"/>
    <property type="match status" value="3"/>
</dbReference>
<dbReference type="Gene3D" id="1.25.40.180">
    <property type="match status" value="3"/>
</dbReference>
<feature type="domain" description="MI" evidence="6">
    <location>
        <begin position="226"/>
        <end position="347"/>
    </location>
</feature>
<evidence type="ECO:0000259" key="6">
    <source>
        <dbReference type="PROSITE" id="PS51366"/>
    </source>
</evidence>
<feature type="domain" description="MI" evidence="6">
    <location>
        <begin position="78"/>
        <end position="200"/>
    </location>
</feature>
<dbReference type="RefSeq" id="XP_067918701.1">
    <property type="nucleotide sequence ID" value="XM_068069325.1"/>
</dbReference>
<dbReference type="GO" id="GO:0045892">
    <property type="term" value="P:negative regulation of DNA-templated transcription"/>
    <property type="evidence" value="ECO:0007669"/>
    <property type="project" value="InterPro"/>
</dbReference>
<organism evidence="7 8">
    <name type="scientific">Cystoisospora suis</name>
    <dbReference type="NCBI Taxonomy" id="483139"/>
    <lineage>
        <taxon>Eukaryota</taxon>
        <taxon>Sar</taxon>
        <taxon>Alveolata</taxon>
        <taxon>Apicomplexa</taxon>
        <taxon>Conoidasida</taxon>
        <taxon>Coccidia</taxon>
        <taxon>Eucoccidiorida</taxon>
        <taxon>Eimeriorina</taxon>
        <taxon>Sarcocystidae</taxon>
        <taxon>Cystoisospora</taxon>
    </lineage>
</organism>